<dbReference type="EMBL" id="KN831561">
    <property type="protein sequence ID" value="KIK71856.1"/>
    <property type="molecule type" value="Genomic_DNA"/>
</dbReference>
<dbReference type="HOGENOM" id="CLU_204783_0_0_1"/>
<feature type="non-terminal residue" evidence="1">
    <location>
        <position position="1"/>
    </location>
</feature>
<dbReference type="Proteomes" id="UP000054538">
    <property type="component" value="Unassembled WGS sequence"/>
</dbReference>
<dbReference type="InParanoid" id="A0A0D0CMP7"/>
<proteinExistence type="predicted"/>
<sequence>EDKNLKPEELVTIMDYLHFNVSYADAYLVLSDPKVNTNPAICHVWLAKRLKEAMDVLRSK</sequence>
<reference evidence="2" key="2">
    <citation type="submission" date="2015-01" db="EMBL/GenBank/DDBJ databases">
        <title>Evolutionary Origins and Diversification of the Mycorrhizal Mutualists.</title>
        <authorList>
            <consortium name="DOE Joint Genome Institute"/>
            <consortium name="Mycorrhizal Genomics Consortium"/>
            <person name="Kohler A."/>
            <person name="Kuo A."/>
            <person name="Nagy L.G."/>
            <person name="Floudas D."/>
            <person name="Copeland A."/>
            <person name="Barry K.W."/>
            <person name="Cichocki N."/>
            <person name="Veneault-Fourrey C."/>
            <person name="LaButti K."/>
            <person name="Lindquist E.A."/>
            <person name="Lipzen A."/>
            <person name="Lundell T."/>
            <person name="Morin E."/>
            <person name="Murat C."/>
            <person name="Riley R."/>
            <person name="Ohm R."/>
            <person name="Sun H."/>
            <person name="Tunlid A."/>
            <person name="Henrissat B."/>
            <person name="Grigoriev I.V."/>
            <person name="Hibbett D.S."/>
            <person name="Martin F."/>
        </authorList>
    </citation>
    <scope>NUCLEOTIDE SEQUENCE [LARGE SCALE GENOMIC DNA]</scope>
    <source>
        <strain evidence="2">Ve08.2h10</strain>
    </source>
</reference>
<protein>
    <submittedName>
        <fullName evidence="1">Uncharacterized protein</fullName>
    </submittedName>
</protein>
<dbReference type="AlphaFoldDB" id="A0A0D0CMP7"/>
<gene>
    <name evidence="1" type="ORF">PAXRUDRAFT_181717</name>
</gene>
<evidence type="ECO:0000313" key="1">
    <source>
        <dbReference type="EMBL" id="KIK71856.1"/>
    </source>
</evidence>
<name>A0A0D0CMP7_9AGAM</name>
<accession>A0A0D0CMP7</accession>
<reference evidence="1 2" key="1">
    <citation type="submission" date="2014-04" db="EMBL/GenBank/DDBJ databases">
        <authorList>
            <consortium name="DOE Joint Genome Institute"/>
            <person name="Kuo A."/>
            <person name="Kohler A."/>
            <person name="Jargeat P."/>
            <person name="Nagy L.G."/>
            <person name="Floudas D."/>
            <person name="Copeland A."/>
            <person name="Barry K.W."/>
            <person name="Cichocki N."/>
            <person name="Veneault-Fourrey C."/>
            <person name="LaButti K."/>
            <person name="Lindquist E.A."/>
            <person name="Lipzen A."/>
            <person name="Lundell T."/>
            <person name="Morin E."/>
            <person name="Murat C."/>
            <person name="Sun H."/>
            <person name="Tunlid A."/>
            <person name="Henrissat B."/>
            <person name="Grigoriev I.V."/>
            <person name="Hibbett D.S."/>
            <person name="Martin F."/>
            <person name="Nordberg H.P."/>
            <person name="Cantor M.N."/>
            <person name="Hua S.X."/>
        </authorList>
    </citation>
    <scope>NUCLEOTIDE SEQUENCE [LARGE SCALE GENOMIC DNA]</scope>
    <source>
        <strain evidence="1 2">Ve08.2h10</strain>
    </source>
</reference>
<organism evidence="1 2">
    <name type="scientific">Paxillus rubicundulus Ve08.2h10</name>
    <dbReference type="NCBI Taxonomy" id="930991"/>
    <lineage>
        <taxon>Eukaryota</taxon>
        <taxon>Fungi</taxon>
        <taxon>Dikarya</taxon>
        <taxon>Basidiomycota</taxon>
        <taxon>Agaricomycotina</taxon>
        <taxon>Agaricomycetes</taxon>
        <taxon>Agaricomycetidae</taxon>
        <taxon>Boletales</taxon>
        <taxon>Paxilineae</taxon>
        <taxon>Paxillaceae</taxon>
        <taxon>Paxillus</taxon>
    </lineage>
</organism>
<evidence type="ECO:0000313" key="2">
    <source>
        <dbReference type="Proteomes" id="UP000054538"/>
    </source>
</evidence>
<keyword evidence="2" id="KW-1185">Reference proteome</keyword>